<dbReference type="EMBL" id="CAJPEX010001614">
    <property type="protein sequence ID" value="CAG0919536.1"/>
    <property type="molecule type" value="Genomic_DNA"/>
</dbReference>
<dbReference type="SUPFAM" id="SSF54106">
    <property type="entry name" value="LysM domain"/>
    <property type="match status" value="1"/>
</dbReference>
<dbReference type="OrthoDB" id="6379398at2759"/>
<dbReference type="Proteomes" id="UP000678499">
    <property type="component" value="Unassembled WGS sequence"/>
</dbReference>
<evidence type="ECO:0000313" key="4">
    <source>
        <dbReference type="Proteomes" id="UP000678499"/>
    </source>
</evidence>
<accession>A0A7R9BSH9</accession>
<gene>
    <name evidence="3" type="ORF">NMOB1V02_LOCUS7057</name>
</gene>
<protein>
    <recommendedName>
        <fullName evidence="2">LysM domain-containing protein</fullName>
    </recommendedName>
</protein>
<evidence type="ECO:0000313" key="3">
    <source>
        <dbReference type="EMBL" id="CAD7279384.1"/>
    </source>
</evidence>
<dbReference type="Gene3D" id="3.10.350.10">
    <property type="entry name" value="LysM domain"/>
    <property type="match status" value="1"/>
</dbReference>
<dbReference type="InterPro" id="IPR036779">
    <property type="entry name" value="LysM_dom_sf"/>
</dbReference>
<feature type="domain" description="LysM" evidence="2">
    <location>
        <begin position="43"/>
        <end position="87"/>
    </location>
</feature>
<name>A0A7R9BSH9_9CRUS</name>
<organism evidence="3">
    <name type="scientific">Notodromas monacha</name>
    <dbReference type="NCBI Taxonomy" id="399045"/>
    <lineage>
        <taxon>Eukaryota</taxon>
        <taxon>Metazoa</taxon>
        <taxon>Ecdysozoa</taxon>
        <taxon>Arthropoda</taxon>
        <taxon>Crustacea</taxon>
        <taxon>Oligostraca</taxon>
        <taxon>Ostracoda</taxon>
        <taxon>Podocopa</taxon>
        <taxon>Podocopida</taxon>
        <taxon>Cypridocopina</taxon>
        <taxon>Cypridoidea</taxon>
        <taxon>Cyprididae</taxon>
        <taxon>Notodromas</taxon>
    </lineage>
</organism>
<dbReference type="PROSITE" id="PS51782">
    <property type="entry name" value="LYSM"/>
    <property type="match status" value="1"/>
</dbReference>
<dbReference type="AlphaFoldDB" id="A0A7R9BSH9"/>
<feature type="compositionally biased region" description="Polar residues" evidence="1">
    <location>
        <begin position="15"/>
        <end position="36"/>
    </location>
</feature>
<evidence type="ECO:0000259" key="2">
    <source>
        <dbReference type="PROSITE" id="PS51782"/>
    </source>
</evidence>
<dbReference type="PANTHER" id="PTHR20932:SF8">
    <property type="entry name" value="LD22649P"/>
    <property type="match status" value="1"/>
</dbReference>
<proteinExistence type="predicted"/>
<dbReference type="SMART" id="SM00257">
    <property type="entry name" value="LysM"/>
    <property type="match status" value="1"/>
</dbReference>
<feature type="region of interest" description="Disordered" evidence="1">
    <location>
        <begin position="15"/>
        <end position="40"/>
    </location>
</feature>
<keyword evidence="4" id="KW-1185">Reference proteome</keyword>
<sequence>MNNERTAIFSRPVGSSTSYLRSYGSAGSNSRTQLSNAPKKKMVKHEISSTDTLQGIALKYGVTMEELKRANKLWTNDSICMRKFLDVPVDADAVVNGEADGAKDSNQEPGFEDDFVPRPVIKDTTNCDGFRRSQSFDLSETCPKLFLSRADEAVEHVKLNVDLLAKKSEFATVEEEEEDPSYGYAGGFSYQQYSRRKAVPKKMKSKRESSHDQFFQL</sequence>
<dbReference type="InterPro" id="IPR045030">
    <property type="entry name" value="LYSM1-4"/>
</dbReference>
<dbReference type="Pfam" id="PF01476">
    <property type="entry name" value="LysM"/>
    <property type="match status" value="1"/>
</dbReference>
<evidence type="ECO:0000256" key="1">
    <source>
        <dbReference type="SAM" id="MobiDB-lite"/>
    </source>
</evidence>
<dbReference type="InterPro" id="IPR018392">
    <property type="entry name" value="LysM"/>
</dbReference>
<dbReference type="EMBL" id="OA883651">
    <property type="protein sequence ID" value="CAD7279384.1"/>
    <property type="molecule type" value="Genomic_DNA"/>
</dbReference>
<reference evidence="3" key="1">
    <citation type="submission" date="2020-11" db="EMBL/GenBank/DDBJ databases">
        <authorList>
            <person name="Tran Van P."/>
        </authorList>
    </citation>
    <scope>NUCLEOTIDE SEQUENCE</scope>
</reference>
<dbReference type="PANTHER" id="PTHR20932">
    <property type="entry name" value="LYSM AND PUTATIVE PEPTIDOGLYCAN-BINDING DOMAIN-CONTAINING PROTEIN"/>
    <property type="match status" value="1"/>
</dbReference>
<dbReference type="CDD" id="cd00118">
    <property type="entry name" value="LysM"/>
    <property type="match status" value="1"/>
</dbReference>